<feature type="transmembrane region" description="Helical" evidence="2">
    <location>
        <begin position="97"/>
        <end position="120"/>
    </location>
</feature>
<evidence type="ECO:0000256" key="1">
    <source>
        <dbReference type="SAM" id="MobiDB-lite"/>
    </source>
</evidence>
<dbReference type="EMBL" id="WHJE01000016">
    <property type="protein sequence ID" value="KAE8765060.1"/>
    <property type="molecule type" value="Genomic_DNA"/>
</dbReference>
<feature type="compositionally biased region" description="Low complexity" evidence="1">
    <location>
        <begin position="57"/>
        <end position="67"/>
    </location>
</feature>
<proteinExistence type="predicted"/>
<evidence type="ECO:0000313" key="4">
    <source>
        <dbReference type="Proteomes" id="UP000451860"/>
    </source>
</evidence>
<sequence length="596" mass="58573">MRWRKDKDAPEADAAPESVEATETRPTGEAEAAADAGDKPAPAEEPPAPAEVPPAPAADDTPESSAAGGPQASGDGETETPAAADRPSRGRTALRRVGATTSALLLLGAAAGAVVAAQYLTPEPSAAVTAPLVDVPAGPVTAVCAGPPTLTSGDGMSVDPDLDPADVTPASRTQLLTLPRPDAAAGAATFAPLEGDAQPLARKGGVRALVTDPAAAGIVQAEPVGEVSALLAGATVARTNAGDLRGLVATACQAPSSSSWLVGGASEPGASSQLVLTNPGRTPVTANVTVWTSLGVTDAPLLRDVVIAPGKQTEVLLEAAVTSDPRLALRVDADGGEVTAVVQDAQLSGFVPAGVDAVTPAGPPALRQTIPGVVLGESGIDDAASSAVRLVNPGEEVATARVALLGPEGEQAIAGAEEVAIDPGAVLDLSLAGIAPGAYAVAVESDVPVTGAVVLARPGKPGELDPDVAPVDRAWTAAAAPLSSATLPVPALGQLVDAATVTLSNPAETPVEVELVPVSASGARGKPVEVSVPARATVARPAADLGGKLAAVELSAPDGITAAVVLTAKAPDGELISVLPPTADPHAQRAVRVDVR</sequence>
<dbReference type="RefSeq" id="WP_152203372.1">
    <property type="nucleotide sequence ID" value="NZ_VUKF01000027.1"/>
</dbReference>
<keyword evidence="2" id="KW-0472">Membrane</keyword>
<keyword evidence="4" id="KW-1185">Reference proteome</keyword>
<evidence type="ECO:0000313" key="3">
    <source>
        <dbReference type="EMBL" id="KAE8765060.1"/>
    </source>
</evidence>
<dbReference type="AlphaFoldDB" id="A0A7J5US25"/>
<reference evidence="3 4" key="1">
    <citation type="submission" date="2019-10" db="EMBL/GenBank/DDBJ databases">
        <title>Georgenia wutianyii sp. nov. and Georgenia yuyongxinii sp. nov. isolated from plateau pika (Ochotona curzoniae) in the Qinghai-Tibet plateau of China.</title>
        <authorList>
            <person name="Tian Z."/>
        </authorList>
    </citation>
    <scope>NUCLEOTIDE SEQUENCE [LARGE SCALE GENOMIC DNA]</scope>
    <source>
        <strain evidence="3 4">DSM 21501</strain>
    </source>
</reference>
<keyword evidence="2" id="KW-0812">Transmembrane</keyword>
<feature type="compositionally biased region" description="Basic and acidic residues" evidence="1">
    <location>
        <begin position="1"/>
        <end position="10"/>
    </location>
</feature>
<name>A0A7J5US25_9MICO</name>
<dbReference type="Pfam" id="PF18986">
    <property type="entry name" value="DUF5719"/>
    <property type="match status" value="1"/>
</dbReference>
<dbReference type="Proteomes" id="UP000451860">
    <property type="component" value="Unassembled WGS sequence"/>
</dbReference>
<evidence type="ECO:0008006" key="5">
    <source>
        <dbReference type="Google" id="ProtNLM"/>
    </source>
</evidence>
<dbReference type="OrthoDB" id="3264966at2"/>
<feature type="region of interest" description="Disordered" evidence="1">
    <location>
        <begin position="1"/>
        <end position="92"/>
    </location>
</feature>
<evidence type="ECO:0000256" key="2">
    <source>
        <dbReference type="SAM" id="Phobius"/>
    </source>
</evidence>
<accession>A0A7J5US25</accession>
<feature type="compositionally biased region" description="Pro residues" evidence="1">
    <location>
        <begin position="43"/>
        <end position="56"/>
    </location>
</feature>
<comment type="caution">
    <text evidence="3">The sequence shown here is derived from an EMBL/GenBank/DDBJ whole genome shotgun (WGS) entry which is preliminary data.</text>
</comment>
<keyword evidence="2" id="KW-1133">Transmembrane helix</keyword>
<organism evidence="3 4">
    <name type="scientific">Georgenia thermotolerans</name>
    <dbReference type="NCBI Taxonomy" id="527326"/>
    <lineage>
        <taxon>Bacteria</taxon>
        <taxon>Bacillati</taxon>
        <taxon>Actinomycetota</taxon>
        <taxon>Actinomycetes</taxon>
        <taxon>Micrococcales</taxon>
        <taxon>Bogoriellaceae</taxon>
        <taxon>Georgenia</taxon>
    </lineage>
</organism>
<gene>
    <name evidence="3" type="ORF">GB883_05555</name>
</gene>
<dbReference type="InterPro" id="IPR043777">
    <property type="entry name" value="DUF5719"/>
</dbReference>
<protein>
    <recommendedName>
        <fullName evidence="5">Large extracellular alpha-helical protein</fullName>
    </recommendedName>
</protein>